<evidence type="ECO:0000256" key="1">
    <source>
        <dbReference type="SAM" id="Coils"/>
    </source>
</evidence>
<dbReference type="SUPFAM" id="SSF52047">
    <property type="entry name" value="RNI-like"/>
    <property type="match status" value="1"/>
</dbReference>
<proteinExistence type="predicted"/>
<evidence type="ECO:0000313" key="3">
    <source>
        <dbReference type="Proteomes" id="UP001218218"/>
    </source>
</evidence>
<dbReference type="EMBL" id="JARIHO010000001">
    <property type="protein sequence ID" value="KAJ7368814.1"/>
    <property type="molecule type" value="Genomic_DNA"/>
</dbReference>
<reference evidence="2" key="1">
    <citation type="submission" date="2023-03" db="EMBL/GenBank/DDBJ databases">
        <title>Massive genome expansion in bonnet fungi (Mycena s.s.) driven by repeated elements and novel gene families across ecological guilds.</title>
        <authorList>
            <consortium name="Lawrence Berkeley National Laboratory"/>
            <person name="Harder C.B."/>
            <person name="Miyauchi S."/>
            <person name="Viragh M."/>
            <person name="Kuo A."/>
            <person name="Thoen E."/>
            <person name="Andreopoulos B."/>
            <person name="Lu D."/>
            <person name="Skrede I."/>
            <person name="Drula E."/>
            <person name="Henrissat B."/>
            <person name="Morin E."/>
            <person name="Kohler A."/>
            <person name="Barry K."/>
            <person name="LaButti K."/>
            <person name="Morin E."/>
            <person name="Salamov A."/>
            <person name="Lipzen A."/>
            <person name="Mereny Z."/>
            <person name="Hegedus B."/>
            <person name="Baldrian P."/>
            <person name="Stursova M."/>
            <person name="Weitz H."/>
            <person name="Taylor A."/>
            <person name="Grigoriev I.V."/>
            <person name="Nagy L.G."/>
            <person name="Martin F."/>
            <person name="Kauserud H."/>
        </authorList>
    </citation>
    <scope>NUCLEOTIDE SEQUENCE</scope>
    <source>
        <strain evidence="2">CBHHK002</strain>
    </source>
</reference>
<name>A0AAD7F4Y9_9AGAR</name>
<gene>
    <name evidence="2" type="ORF">DFH08DRAFT_832336</name>
</gene>
<keyword evidence="3" id="KW-1185">Reference proteome</keyword>
<organism evidence="2 3">
    <name type="scientific">Mycena albidolilacea</name>
    <dbReference type="NCBI Taxonomy" id="1033008"/>
    <lineage>
        <taxon>Eukaryota</taxon>
        <taxon>Fungi</taxon>
        <taxon>Dikarya</taxon>
        <taxon>Basidiomycota</taxon>
        <taxon>Agaricomycotina</taxon>
        <taxon>Agaricomycetes</taxon>
        <taxon>Agaricomycetidae</taxon>
        <taxon>Agaricales</taxon>
        <taxon>Marasmiineae</taxon>
        <taxon>Mycenaceae</taxon>
        <taxon>Mycena</taxon>
    </lineage>
</organism>
<evidence type="ECO:0008006" key="4">
    <source>
        <dbReference type="Google" id="ProtNLM"/>
    </source>
</evidence>
<accession>A0AAD7F4Y9</accession>
<keyword evidence="1" id="KW-0175">Coiled coil</keyword>
<sequence>MSAHLRKRFAELDTEIVEQERVLDQLRQTRSDVERELHATATYPILTLPTEITAEIFGHCLLIFGACFIPRTYKRSAPIIFSAVCRAWRDITLATPILWSELHIRFDEIAIDVVTKAGLIEDSIDRWLSRAGSRPLSLDFMSQERNRFALSRLRDIIHRWSHRVEDLCVDIAWQNIQTLGLESAAFPLLQGATLGCRYIPALTFFDNSPRFCDLRLRMSSAGFIPSTFTQQLTKFEGPMWDLELLTLAPNLTEITCSFVPDPDDAPTAITHHNVRSLAIVADGADWADILPYLILPALHHLDVSAMDNYDTLESFLARSSPSLVSLFVEGAASCFDHWSQCIALVDGTLENLEVWGISNETIPSIFTILHPLPNIQSLRFKDLEDPLNLYLLLPFLYERSHKLRSFTIDWGYSRFIESSLVRAGPPISDTIGGHLSRLARLGMVIDLGKNYVSIGDIVIGRQKC</sequence>
<comment type="caution">
    <text evidence="2">The sequence shown here is derived from an EMBL/GenBank/DDBJ whole genome shotgun (WGS) entry which is preliminary data.</text>
</comment>
<evidence type="ECO:0000313" key="2">
    <source>
        <dbReference type="EMBL" id="KAJ7368814.1"/>
    </source>
</evidence>
<protein>
    <recommendedName>
        <fullName evidence="4">F-box domain-containing protein</fullName>
    </recommendedName>
</protein>
<feature type="coiled-coil region" evidence="1">
    <location>
        <begin position="9"/>
        <end position="36"/>
    </location>
</feature>
<dbReference type="AlphaFoldDB" id="A0AAD7F4Y9"/>
<dbReference type="Proteomes" id="UP001218218">
    <property type="component" value="Unassembled WGS sequence"/>
</dbReference>